<dbReference type="EMBL" id="LR797318">
    <property type="protein sequence ID" value="CAB4202430.1"/>
    <property type="molecule type" value="Genomic_DNA"/>
</dbReference>
<accession>A0A6J7XJH3</accession>
<reference evidence="5" key="1">
    <citation type="submission" date="2020-05" db="EMBL/GenBank/DDBJ databases">
        <authorList>
            <person name="Chiriac C."/>
            <person name="Salcher M."/>
            <person name="Ghai R."/>
            <person name="Kavagutti S V."/>
        </authorList>
    </citation>
    <scope>NUCLEOTIDE SEQUENCE</scope>
</reference>
<evidence type="ECO:0000313" key="2">
    <source>
        <dbReference type="EMBL" id="CAB4183839.1"/>
    </source>
</evidence>
<dbReference type="EMBL" id="LR797052">
    <property type="protein sequence ID" value="CAB4183839.1"/>
    <property type="molecule type" value="Genomic_DNA"/>
</dbReference>
<evidence type="ECO:0000313" key="3">
    <source>
        <dbReference type="EMBL" id="CAB4202430.1"/>
    </source>
</evidence>
<dbReference type="EMBL" id="LR796978">
    <property type="protein sequence ID" value="CAB4178987.1"/>
    <property type="molecule type" value="Genomic_DNA"/>
</dbReference>
<sequence>MNDLSTPYLTLQRLTKEMYEQLNRRNYTRAYEISIDMVDLAQQMEDITKGYLDAHINKTV</sequence>
<dbReference type="EMBL" id="LR797424">
    <property type="protein sequence ID" value="CAB4215309.1"/>
    <property type="molecule type" value="Genomic_DNA"/>
</dbReference>
<evidence type="ECO:0000313" key="4">
    <source>
        <dbReference type="EMBL" id="CAB4215309.1"/>
    </source>
</evidence>
<evidence type="ECO:0000313" key="1">
    <source>
        <dbReference type="EMBL" id="CAB4178987.1"/>
    </source>
</evidence>
<evidence type="ECO:0000313" key="5">
    <source>
        <dbReference type="EMBL" id="CAB5230296.1"/>
    </source>
</evidence>
<organism evidence="5">
    <name type="scientific">uncultured Caudovirales phage</name>
    <dbReference type="NCBI Taxonomy" id="2100421"/>
    <lineage>
        <taxon>Viruses</taxon>
        <taxon>Duplodnaviria</taxon>
        <taxon>Heunggongvirae</taxon>
        <taxon>Uroviricota</taxon>
        <taxon>Caudoviricetes</taxon>
        <taxon>Peduoviridae</taxon>
        <taxon>Maltschvirus</taxon>
        <taxon>Maltschvirus maltsch</taxon>
    </lineage>
</organism>
<dbReference type="EMBL" id="LR798406">
    <property type="protein sequence ID" value="CAB5230296.1"/>
    <property type="molecule type" value="Genomic_DNA"/>
</dbReference>
<name>A0A6J7XJH3_9CAUD</name>
<protein>
    <submittedName>
        <fullName evidence="5">Uncharacterized protein</fullName>
    </submittedName>
</protein>
<proteinExistence type="predicted"/>
<gene>
    <name evidence="1" type="ORF">UFOVP1022_27</name>
    <name evidence="2" type="ORF">UFOVP1110_14</name>
    <name evidence="3" type="ORF">UFOVP1378_16</name>
    <name evidence="4" type="ORF">UFOVP1474_13</name>
    <name evidence="5" type="ORF">UFOVP1561_57</name>
</gene>